<name>A0AAW6AYX9_CLOSY</name>
<feature type="coiled-coil region" evidence="1">
    <location>
        <begin position="59"/>
        <end position="86"/>
    </location>
</feature>
<dbReference type="GO" id="GO:0005524">
    <property type="term" value="F:ATP binding"/>
    <property type="evidence" value="ECO:0007669"/>
    <property type="project" value="UniProtKB-KW"/>
</dbReference>
<dbReference type="AlphaFoldDB" id="A0AAW6AYX9"/>
<dbReference type="PANTHER" id="PTHR30050">
    <property type="entry name" value="CHROMOSOMAL REPLICATION INITIATOR PROTEIN DNAA"/>
    <property type="match status" value="1"/>
</dbReference>
<comment type="caution">
    <text evidence="3">The sequence shown here is derived from an EMBL/GenBank/DDBJ whole genome shotgun (WGS) entry which is preliminary data.</text>
</comment>
<dbReference type="CDD" id="cd00009">
    <property type="entry name" value="AAA"/>
    <property type="match status" value="1"/>
</dbReference>
<dbReference type="GO" id="GO:0006260">
    <property type="term" value="P:DNA replication"/>
    <property type="evidence" value="ECO:0007669"/>
    <property type="project" value="TreeGrafter"/>
</dbReference>
<keyword evidence="1" id="KW-0175">Coiled coil</keyword>
<gene>
    <name evidence="3" type="ORF">K5I21_20670</name>
    <name evidence="4" type="ORF">PM006_20145</name>
</gene>
<evidence type="ECO:0000313" key="5">
    <source>
        <dbReference type="Proteomes" id="UP001203136"/>
    </source>
</evidence>
<dbReference type="EMBL" id="JAINVB010000001">
    <property type="protein sequence ID" value="MCK0088235.1"/>
    <property type="molecule type" value="Genomic_DNA"/>
</dbReference>
<dbReference type="InterPro" id="IPR002611">
    <property type="entry name" value="IstB_ATP-bd"/>
</dbReference>
<dbReference type="NCBIfam" id="NF005304">
    <property type="entry name" value="PRK06835.1"/>
    <property type="match status" value="1"/>
</dbReference>
<dbReference type="InterPro" id="IPR003593">
    <property type="entry name" value="AAA+_ATPase"/>
</dbReference>
<dbReference type="PANTHER" id="PTHR30050:SF4">
    <property type="entry name" value="ATP-BINDING PROTEIN RV3427C IN INSERTION SEQUENCE-RELATED"/>
    <property type="match status" value="1"/>
</dbReference>
<dbReference type="Proteomes" id="UP001203136">
    <property type="component" value="Unassembled WGS sequence"/>
</dbReference>
<organism evidence="3 5">
    <name type="scientific">Clostridium symbiosum</name>
    <name type="common">Bacteroides symbiosus</name>
    <dbReference type="NCBI Taxonomy" id="1512"/>
    <lineage>
        <taxon>Bacteria</taxon>
        <taxon>Bacillati</taxon>
        <taxon>Bacillota</taxon>
        <taxon>Clostridia</taxon>
        <taxon>Lachnospirales</taxon>
        <taxon>Lachnospiraceae</taxon>
        <taxon>Otoolea</taxon>
    </lineage>
</organism>
<dbReference type="SUPFAM" id="SSF52540">
    <property type="entry name" value="P-loop containing nucleoside triphosphate hydrolases"/>
    <property type="match status" value="1"/>
</dbReference>
<dbReference type="RefSeq" id="WP_003504782.1">
    <property type="nucleotide sequence ID" value="NZ_BAABZD010000006.1"/>
</dbReference>
<feature type="domain" description="AAA+ ATPase" evidence="2">
    <location>
        <begin position="182"/>
        <end position="319"/>
    </location>
</feature>
<evidence type="ECO:0000259" key="2">
    <source>
        <dbReference type="SMART" id="SM00382"/>
    </source>
</evidence>
<accession>A0AAW6AYX9</accession>
<evidence type="ECO:0000313" key="3">
    <source>
        <dbReference type="EMBL" id="MCK0088235.1"/>
    </source>
</evidence>
<keyword evidence="3" id="KW-0067">ATP-binding</keyword>
<dbReference type="EMBL" id="JAQLGM010000077">
    <property type="protein sequence ID" value="MDB2002515.1"/>
    <property type="molecule type" value="Genomic_DNA"/>
</dbReference>
<protein>
    <submittedName>
        <fullName evidence="3">ATP-binding protein</fullName>
    </submittedName>
</protein>
<dbReference type="SMART" id="SM00382">
    <property type="entry name" value="AAA"/>
    <property type="match status" value="1"/>
</dbReference>
<reference evidence="3" key="1">
    <citation type="journal article" date="2022" name="Cell Host Microbe">
        <title>Colonization of the live biotherapeutic product VE303 and modulation of the microbiota and metabolites in healthy volunteers.</title>
        <authorList>
            <person name="Dsouza M."/>
            <person name="Menon R."/>
            <person name="Crossette E."/>
            <person name="Bhattarai S.K."/>
            <person name="Schneider J."/>
            <person name="Kim Y.G."/>
            <person name="Reddy S."/>
            <person name="Caballero S."/>
            <person name="Felix C."/>
            <person name="Cornacchione L."/>
            <person name="Hendrickson J."/>
            <person name="Watson A.R."/>
            <person name="Minot S.S."/>
            <person name="Greenfield N."/>
            <person name="Schopf L."/>
            <person name="Szabady R."/>
            <person name="Patarroyo J."/>
            <person name="Smith W."/>
            <person name="Harrison P."/>
            <person name="Kuijper E.J."/>
            <person name="Kelly C.P."/>
            <person name="Olle B."/>
            <person name="Bobilev D."/>
            <person name="Silber J.L."/>
            <person name="Bucci V."/>
            <person name="Roberts B."/>
            <person name="Faith J."/>
            <person name="Norman J.M."/>
        </authorList>
    </citation>
    <scope>NUCLEOTIDE SEQUENCE</scope>
    <source>
        <strain evidence="3">VE303-04</strain>
    </source>
</reference>
<dbReference type="Gene3D" id="3.40.50.300">
    <property type="entry name" value="P-loop containing nucleotide triphosphate hydrolases"/>
    <property type="match status" value="1"/>
</dbReference>
<proteinExistence type="predicted"/>
<sequence>MALSNSQYDSIMRIYNQKQLNNKHELDRRTKEVYERIPAIREMNDEISSAAVRSAKQLLNGDREAVEKLRKTIAGLREERQVLLAAYGYPDDYLEMHYECPDCRDTGYSNGRKCHCFRQREINLLYAQSNIREILKRENFDNFSYEYFDDTKIDGRSGKTAREYMRQVVDTCRQYVDAFGQKKDNILFTGKTGLGKTFLSNCIARELIERSFSVVYLQAVEMFEIFSKERFSNDSTDEDRDRSRYLLECDLLIIDDLGTELVNTFTTSQLFYVINERMSRKKGTIISTNLPVNEMRDEFTDRIMSRIVSQYKVIPLYGEDIRIRKKLKEAREGK</sequence>
<keyword evidence="3" id="KW-0547">Nucleotide-binding</keyword>
<dbReference type="Pfam" id="PF01695">
    <property type="entry name" value="IstB_IS21"/>
    <property type="match status" value="1"/>
</dbReference>
<evidence type="ECO:0000256" key="1">
    <source>
        <dbReference type="SAM" id="Coils"/>
    </source>
</evidence>
<dbReference type="InterPro" id="IPR027417">
    <property type="entry name" value="P-loop_NTPase"/>
</dbReference>
<dbReference type="GeneID" id="57968761"/>
<dbReference type="Proteomes" id="UP001300871">
    <property type="component" value="Unassembled WGS sequence"/>
</dbReference>
<evidence type="ECO:0000313" key="4">
    <source>
        <dbReference type="EMBL" id="MDB2002515.1"/>
    </source>
</evidence>
<reference evidence="4" key="2">
    <citation type="submission" date="2023-01" db="EMBL/GenBank/DDBJ databases">
        <title>Human gut microbiome strain richness.</title>
        <authorList>
            <person name="Chen-Liaw A."/>
        </authorList>
    </citation>
    <scope>NUCLEOTIDE SEQUENCE</scope>
    <source>
        <strain evidence="4">B1_m1001713B170214d0_201011</strain>
    </source>
</reference>